<evidence type="ECO:0000256" key="26">
    <source>
        <dbReference type="SAM" id="Phobius"/>
    </source>
</evidence>
<keyword evidence="7" id="KW-0458">Lysosome</keyword>
<dbReference type="GO" id="GO:0005765">
    <property type="term" value="C:lysosomal membrane"/>
    <property type="evidence" value="ECO:0007669"/>
    <property type="project" value="UniProtKB-SubCell"/>
</dbReference>
<evidence type="ECO:0000256" key="19">
    <source>
        <dbReference type="ARBA" id="ARBA00044919"/>
    </source>
</evidence>
<gene>
    <name evidence="28" type="ORF">PSYICH_LOCUS6080</name>
</gene>
<comment type="function">
    <text evidence="23">Lysosomal dipeptide uniporter that selectively exports lysine, arginine or histidine-containing dipeptides with a net positive charge from the lysosome lumen into the cytosol. Could play a role in a specific type of protein O-glycosylation indirectly regulating macrophages migration and tissue invasion. Also essential for liver homeostasis.</text>
</comment>
<comment type="catalytic activity">
    <reaction evidence="19">
        <text>L-alanyl-L-lysine(out) = L-alanyl-L-lysine(in)</text>
        <dbReference type="Rhea" id="RHEA:79415"/>
        <dbReference type="ChEBI" id="CHEBI:192470"/>
    </reaction>
</comment>
<dbReference type="Pfam" id="PF07690">
    <property type="entry name" value="MFS_1"/>
    <property type="match status" value="1"/>
</dbReference>
<comment type="catalytic activity">
    <reaction evidence="11">
        <text>L-alpha-aminoacyl-L-histidine(out) = L-alpha-aminoacyl-L-histidine(in)</text>
        <dbReference type="Rhea" id="RHEA:79375"/>
        <dbReference type="ChEBI" id="CHEBI:229967"/>
    </reaction>
</comment>
<evidence type="ECO:0000256" key="12">
    <source>
        <dbReference type="ARBA" id="ARBA00044891"/>
    </source>
</evidence>
<evidence type="ECO:0000256" key="22">
    <source>
        <dbReference type="ARBA" id="ARBA00045018"/>
    </source>
</evidence>
<evidence type="ECO:0000256" key="13">
    <source>
        <dbReference type="ARBA" id="ARBA00044893"/>
    </source>
</evidence>
<evidence type="ECO:0000256" key="24">
    <source>
        <dbReference type="ARBA" id="ARBA00046376"/>
    </source>
</evidence>
<dbReference type="AlphaFoldDB" id="A0A9P0CTY6"/>
<feature type="transmembrane region" description="Helical" evidence="26">
    <location>
        <begin position="415"/>
        <end position="438"/>
    </location>
</feature>
<keyword evidence="3" id="KW-0813">Transport</keyword>
<evidence type="ECO:0000259" key="27">
    <source>
        <dbReference type="PROSITE" id="PS50850"/>
    </source>
</evidence>
<feature type="transmembrane region" description="Helical" evidence="26">
    <location>
        <begin position="301"/>
        <end position="321"/>
    </location>
</feature>
<dbReference type="SUPFAM" id="SSF103473">
    <property type="entry name" value="MFS general substrate transporter"/>
    <property type="match status" value="1"/>
</dbReference>
<keyword evidence="4 26" id="KW-0812">Transmembrane</keyword>
<comment type="catalytic activity">
    <reaction evidence="17">
        <text>L-arginyl-glycine(out) = L-arginyl-glycine(in)</text>
        <dbReference type="Rhea" id="RHEA:79391"/>
        <dbReference type="ChEBI" id="CHEBI:229955"/>
    </reaction>
</comment>
<evidence type="ECO:0000313" key="29">
    <source>
        <dbReference type="Proteomes" id="UP001153636"/>
    </source>
</evidence>
<dbReference type="InterPro" id="IPR011701">
    <property type="entry name" value="MFS"/>
</dbReference>
<evidence type="ECO:0000256" key="8">
    <source>
        <dbReference type="ARBA" id="ARBA00044876"/>
    </source>
</evidence>
<feature type="transmembrane region" description="Helical" evidence="26">
    <location>
        <begin position="328"/>
        <end position="347"/>
    </location>
</feature>
<evidence type="ECO:0000256" key="10">
    <source>
        <dbReference type="ARBA" id="ARBA00044881"/>
    </source>
</evidence>
<comment type="catalytic activity">
    <reaction evidence="10">
        <text>L-alpha-aminoacyl-L-arginine(out) = L-alpha-aminoacyl-L-arginine(in)</text>
        <dbReference type="Rhea" id="RHEA:79367"/>
        <dbReference type="ChEBI" id="CHEBI:229968"/>
    </reaction>
</comment>
<keyword evidence="29" id="KW-1185">Reference proteome</keyword>
<feature type="domain" description="Major facilitator superfamily (MFS) profile" evidence="27">
    <location>
        <begin position="38"/>
        <end position="442"/>
    </location>
</feature>
<feature type="transmembrane region" description="Helical" evidence="26">
    <location>
        <begin position="39"/>
        <end position="56"/>
    </location>
</feature>
<comment type="catalytic activity">
    <reaction evidence="20">
        <text>L-lysyl-glycine(out) = L-lysyl-glycine(in)</text>
        <dbReference type="Rhea" id="RHEA:79407"/>
        <dbReference type="ChEBI" id="CHEBI:191202"/>
    </reaction>
</comment>
<evidence type="ECO:0000256" key="2">
    <source>
        <dbReference type="ARBA" id="ARBA00008335"/>
    </source>
</evidence>
<dbReference type="InterPro" id="IPR036259">
    <property type="entry name" value="MFS_trans_sf"/>
</dbReference>
<evidence type="ECO:0000256" key="14">
    <source>
        <dbReference type="ARBA" id="ARBA00044898"/>
    </source>
</evidence>
<proteinExistence type="inferred from homology"/>
<dbReference type="Gene3D" id="1.20.1250.20">
    <property type="entry name" value="MFS general substrate transporter like domains"/>
    <property type="match status" value="2"/>
</dbReference>
<evidence type="ECO:0000256" key="6">
    <source>
        <dbReference type="ARBA" id="ARBA00023136"/>
    </source>
</evidence>
<dbReference type="CDD" id="cd17340">
    <property type="entry name" value="MFS_MFSD1"/>
    <property type="match status" value="1"/>
</dbReference>
<dbReference type="OrthoDB" id="424834at2759"/>
<comment type="similarity">
    <text evidence="2">Belongs to the major facilitator superfamily.</text>
</comment>
<dbReference type="PANTHER" id="PTHR23512:SF3">
    <property type="entry name" value="MAJOR FACILITATOR SUPERFAMILY DOMAIN-CONTAINING PROTEIN 1"/>
    <property type="match status" value="1"/>
</dbReference>
<evidence type="ECO:0000256" key="4">
    <source>
        <dbReference type="ARBA" id="ARBA00022692"/>
    </source>
</evidence>
<accession>A0A9P0CTY6</accession>
<feature type="transmembrane region" description="Helical" evidence="26">
    <location>
        <begin position="353"/>
        <end position="374"/>
    </location>
</feature>
<evidence type="ECO:0000256" key="9">
    <source>
        <dbReference type="ARBA" id="ARBA00044878"/>
    </source>
</evidence>
<protein>
    <recommendedName>
        <fullName evidence="21">Lysosomal dipeptide transporter MFSD1</fullName>
    </recommendedName>
    <alternativeName>
        <fullName evidence="22">Major facilitator superfamily domain-containing protein 1</fullName>
    </alternativeName>
</protein>
<evidence type="ECO:0000256" key="15">
    <source>
        <dbReference type="ARBA" id="ARBA00044899"/>
    </source>
</evidence>
<feature type="transmembrane region" description="Helical" evidence="26">
    <location>
        <begin position="77"/>
        <end position="99"/>
    </location>
</feature>
<dbReference type="InterPro" id="IPR052187">
    <property type="entry name" value="MFSD1"/>
</dbReference>
<comment type="catalytic activity">
    <reaction evidence="16">
        <text>L-lysyl-L-lysine(out) = L-lysyl-L-lysine(in)</text>
        <dbReference type="Rhea" id="RHEA:79403"/>
        <dbReference type="ChEBI" id="CHEBI:229956"/>
    </reaction>
</comment>
<comment type="subcellular location">
    <subcellularLocation>
        <location evidence="1">Lysosome membrane</location>
        <topology evidence="1">Multi-pass membrane protein</topology>
    </subcellularLocation>
</comment>
<evidence type="ECO:0000256" key="16">
    <source>
        <dbReference type="ARBA" id="ARBA00044900"/>
    </source>
</evidence>
<dbReference type="GO" id="GO:0022857">
    <property type="term" value="F:transmembrane transporter activity"/>
    <property type="evidence" value="ECO:0007669"/>
    <property type="project" value="InterPro"/>
</dbReference>
<evidence type="ECO:0000256" key="20">
    <source>
        <dbReference type="ARBA" id="ARBA00044924"/>
    </source>
</evidence>
<keyword evidence="5 26" id="KW-1133">Transmembrane helix</keyword>
<dbReference type="PANTHER" id="PTHR23512">
    <property type="entry name" value="MAJOR FACILITATOR SUPERFAMILY DOMAIN-CONTAINING PROTEIN 1"/>
    <property type="match status" value="1"/>
</dbReference>
<evidence type="ECO:0000256" key="21">
    <source>
        <dbReference type="ARBA" id="ARBA00044985"/>
    </source>
</evidence>
<evidence type="ECO:0000313" key="28">
    <source>
        <dbReference type="EMBL" id="CAH1104949.1"/>
    </source>
</evidence>
<dbReference type="PROSITE" id="PS50850">
    <property type="entry name" value="MFS"/>
    <property type="match status" value="1"/>
</dbReference>
<comment type="catalytic activity">
    <reaction evidence="12">
        <text>L-lysyl-L-alpha-amino acid(out) = L-lysyl-L-alpha-amino acid(in)</text>
        <dbReference type="Rhea" id="RHEA:79387"/>
        <dbReference type="ChEBI" id="CHEBI:229965"/>
    </reaction>
</comment>
<comment type="catalytic activity">
    <reaction evidence="13">
        <text>L-alpha-aminoacyl-L-lysine(out) = L-alpha-aminoacyl-L-lysine(in)</text>
        <dbReference type="Rhea" id="RHEA:79383"/>
        <dbReference type="ChEBI" id="CHEBI:229966"/>
    </reaction>
</comment>
<evidence type="ECO:0000256" key="1">
    <source>
        <dbReference type="ARBA" id="ARBA00004155"/>
    </source>
</evidence>
<feature type="transmembrane region" description="Helical" evidence="26">
    <location>
        <begin position="386"/>
        <end position="409"/>
    </location>
</feature>
<comment type="catalytic activity">
    <reaction evidence="9">
        <text>L-histidyl-glycine(out) = L-histidyl-glycine(in)</text>
        <dbReference type="Rhea" id="RHEA:79395"/>
        <dbReference type="ChEBI" id="CHEBI:229957"/>
    </reaction>
</comment>
<evidence type="ECO:0000256" key="25">
    <source>
        <dbReference type="SAM" id="MobiDB-lite"/>
    </source>
</evidence>
<evidence type="ECO:0000256" key="23">
    <source>
        <dbReference type="ARBA" id="ARBA00045709"/>
    </source>
</evidence>
<name>A0A9P0CTY6_9CUCU</name>
<feature type="transmembrane region" description="Helical" evidence="26">
    <location>
        <begin position="261"/>
        <end position="281"/>
    </location>
</feature>
<evidence type="ECO:0000256" key="3">
    <source>
        <dbReference type="ARBA" id="ARBA00022448"/>
    </source>
</evidence>
<keyword evidence="6 26" id="KW-0472">Membrane</keyword>
<dbReference type="Proteomes" id="UP001153636">
    <property type="component" value="Chromosome 18"/>
</dbReference>
<evidence type="ECO:0000256" key="7">
    <source>
        <dbReference type="ARBA" id="ARBA00023228"/>
    </source>
</evidence>
<dbReference type="EMBL" id="OV651830">
    <property type="protein sequence ID" value="CAH1104949.1"/>
    <property type="molecule type" value="Genomic_DNA"/>
</dbReference>
<feature type="transmembrane region" description="Helical" evidence="26">
    <location>
        <begin position="207"/>
        <end position="232"/>
    </location>
</feature>
<evidence type="ECO:0000256" key="5">
    <source>
        <dbReference type="ARBA" id="ARBA00022989"/>
    </source>
</evidence>
<organism evidence="28 29">
    <name type="scientific">Psylliodes chrysocephalus</name>
    <dbReference type="NCBI Taxonomy" id="3402493"/>
    <lineage>
        <taxon>Eukaryota</taxon>
        <taxon>Metazoa</taxon>
        <taxon>Ecdysozoa</taxon>
        <taxon>Arthropoda</taxon>
        <taxon>Hexapoda</taxon>
        <taxon>Insecta</taxon>
        <taxon>Pterygota</taxon>
        <taxon>Neoptera</taxon>
        <taxon>Endopterygota</taxon>
        <taxon>Coleoptera</taxon>
        <taxon>Polyphaga</taxon>
        <taxon>Cucujiformia</taxon>
        <taxon>Chrysomeloidea</taxon>
        <taxon>Chrysomelidae</taxon>
        <taxon>Galerucinae</taxon>
        <taxon>Alticini</taxon>
        <taxon>Psylliodes</taxon>
    </lineage>
</organism>
<comment type="catalytic activity">
    <reaction evidence="8">
        <text>L-lysyl-L-alanine(out) = L-lysyl-L-alanine(in)</text>
        <dbReference type="Rhea" id="RHEA:79399"/>
        <dbReference type="ChEBI" id="CHEBI:229954"/>
    </reaction>
</comment>
<reference evidence="28" key="1">
    <citation type="submission" date="2022-01" db="EMBL/GenBank/DDBJ databases">
        <authorList>
            <person name="King R."/>
        </authorList>
    </citation>
    <scope>NUCLEOTIDE SEQUENCE</scope>
</reference>
<comment type="catalytic activity">
    <reaction evidence="15">
        <text>L-arginyl-L-alpha-amino acid(out) = L-arginyl-L-alpha-amino acid(in)</text>
        <dbReference type="Rhea" id="RHEA:79371"/>
        <dbReference type="ChEBI" id="CHEBI:84315"/>
    </reaction>
</comment>
<feature type="transmembrane region" description="Helical" evidence="26">
    <location>
        <begin position="111"/>
        <end position="129"/>
    </location>
</feature>
<comment type="catalytic activity">
    <reaction evidence="18">
        <text>L-histidyl-L-alpha-amino acid(out) = L-histidyl-L-alpha-amino acid(in)</text>
        <dbReference type="Rhea" id="RHEA:79379"/>
        <dbReference type="ChEBI" id="CHEBI:229964"/>
    </reaction>
</comment>
<evidence type="ECO:0000256" key="17">
    <source>
        <dbReference type="ARBA" id="ARBA00044903"/>
    </source>
</evidence>
<evidence type="ECO:0000256" key="11">
    <source>
        <dbReference type="ARBA" id="ARBA00044884"/>
    </source>
</evidence>
<comment type="catalytic activity">
    <reaction evidence="14">
        <text>L-aspartyl-L-lysine(out) = L-aspartyl-L-lysine(in)</text>
        <dbReference type="Rhea" id="RHEA:79411"/>
        <dbReference type="ChEBI" id="CHEBI:229953"/>
    </reaction>
</comment>
<comment type="subunit">
    <text evidence="24">Homodimer. Interacts with lysosomal protein GLMP (via lumenal domain); the interaction starts while both proteins are still in the endoplasmic reticulum and is required for stabilization of MFSD1 in lysosomes but has no direct effect on its targeting to lysosomes or transporter activity.</text>
</comment>
<dbReference type="InterPro" id="IPR020846">
    <property type="entry name" value="MFS_dom"/>
</dbReference>
<feature type="region of interest" description="Disordered" evidence="25">
    <location>
        <begin position="1"/>
        <end position="20"/>
    </location>
</feature>
<evidence type="ECO:0000256" key="18">
    <source>
        <dbReference type="ARBA" id="ARBA00044912"/>
    </source>
</evidence>
<sequence>MEGGPSIQNRENENSDNQPERPTGCLNFFCHPLGSGHRFIALIFMCFLSFGSYFCYDNPAALQDYMKRDLNMTELQYTSLYSVYSWPNVVLNIVGGFLIDRVFGIRLGSNIYVGLALIGQLIFATSVFFNQYWLMLIGRFVFGIGAESLTVAQNNYAVLWFKGKELNMVFGLQLSFARVGSTVNFLVMESLYKAVHNQIPDGKGQYILGTVLFIAATTCLISWVCSIVMGVFDKRAETQLGRNNNPHGETVKLTDVKDFKLTFWLVCIICVAFYCAIFPFITIAKDFFQDKFHLSPDDANYLSSIVYVISGVASPVLGLLIDKLGMNIYWIILGTSGTILAHVLLGFTTLNAYIAIVIMGMAYSILASSLWPLVSLIIPEYQLGTAYGVAGAIQNLGLALFSIFTGLIVGNFGYTAIEIFFISSLVAALLATFCLWIIDRRGDKSLNMSAVGRRRLQQLTVAESVERLVIDPEAMGSSSEHSEPNSDFHIRNRYLSRIGAPLPSAYDIDTKEI</sequence>